<comment type="caution">
    <text evidence="2">The sequence shown here is derived from an EMBL/GenBank/DDBJ whole genome shotgun (WGS) entry which is preliminary data.</text>
</comment>
<gene>
    <name evidence="2" type="ORF">WJX68_04340</name>
</gene>
<feature type="region of interest" description="Disordered" evidence="1">
    <location>
        <begin position="44"/>
        <end position="65"/>
    </location>
</feature>
<sequence>MPNDVETRLCERCWVMIPPGRPCLVAHHPDPSYPLLRTPRSFRHLRDDPSCTGTQDHGAAADPAA</sequence>
<dbReference type="Proteomes" id="UP001364211">
    <property type="component" value="Unassembled WGS sequence"/>
</dbReference>
<organism evidence="2 3">
    <name type="scientific">Pseudonocardia spirodelae</name>
    <dbReference type="NCBI Taxonomy" id="3133431"/>
    <lineage>
        <taxon>Bacteria</taxon>
        <taxon>Bacillati</taxon>
        <taxon>Actinomycetota</taxon>
        <taxon>Actinomycetes</taxon>
        <taxon>Pseudonocardiales</taxon>
        <taxon>Pseudonocardiaceae</taxon>
        <taxon>Pseudonocardia</taxon>
    </lineage>
</organism>
<evidence type="ECO:0008006" key="4">
    <source>
        <dbReference type="Google" id="ProtNLM"/>
    </source>
</evidence>
<keyword evidence="3" id="KW-1185">Reference proteome</keyword>
<proteinExistence type="predicted"/>
<evidence type="ECO:0000313" key="2">
    <source>
        <dbReference type="EMBL" id="MEJ8278154.1"/>
    </source>
</evidence>
<reference evidence="2 3" key="1">
    <citation type="submission" date="2024-03" db="EMBL/GenBank/DDBJ databases">
        <title>Draft genome sequence of Pseudonocardia sp. DW16-2.</title>
        <authorList>
            <person name="Duangmal K."/>
        </authorList>
    </citation>
    <scope>NUCLEOTIDE SEQUENCE [LARGE SCALE GENOMIC DNA]</scope>
    <source>
        <strain evidence="2 3">DW16-2</strain>
    </source>
</reference>
<evidence type="ECO:0000313" key="3">
    <source>
        <dbReference type="Proteomes" id="UP001364211"/>
    </source>
</evidence>
<protein>
    <recommendedName>
        <fullName evidence="4">HNH endonuclease</fullName>
    </recommendedName>
</protein>
<evidence type="ECO:0000256" key="1">
    <source>
        <dbReference type="SAM" id="MobiDB-lite"/>
    </source>
</evidence>
<dbReference type="RefSeq" id="WP_340286278.1">
    <property type="nucleotide sequence ID" value="NZ_JBBJUP010000003.1"/>
</dbReference>
<name>A0ABU8T2H3_9PSEU</name>
<accession>A0ABU8T2H3</accession>
<dbReference type="EMBL" id="JBBJUP010000003">
    <property type="protein sequence ID" value="MEJ8278154.1"/>
    <property type="molecule type" value="Genomic_DNA"/>
</dbReference>